<sequence>MHIVFFTHPDFLGRDKMPGFASMPRFARMLADGMQQRGHQVEMWAPQSRFFKLPVSGSLKKWLGYIDQYLLFPVEVRKRLKAHTSDSLFVFTDQALGPWVPLVADRPHVIHCHDFMAQHSALGKIPGNSTSWTGRHYQDMIRKGYSRGKNFISVSNKTRVDLQESLLSVPSHSEVVYNGLNSSLKFYEPSLARETFGKKIALELTSGYLLHVGGNQWYKNRKGVVQLYEAWRALSNSKLPLILIGEKLSPELTQLIAQSPFKADIHQFTGLSDEFVNFAYAGASVFLFPSLAEGFGWPIAEAMACGSLVITTNEAPMTEVAGGASFLIPRKPQDEVAAKAWAQEGAKVVDEVITLPDAERNKFVEAGLVNAYRFNSENILNQIEAIYKRVFYENHTS</sequence>
<dbReference type="InterPro" id="IPR028098">
    <property type="entry name" value="Glyco_trans_4-like_N"/>
</dbReference>
<gene>
    <name evidence="3" type="ORF">GO988_12985</name>
</gene>
<dbReference type="AlphaFoldDB" id="A0A7K1TFR2"/>
<dbReference type="Pfam" id="PF13439">
    <property type="entry name" value="Glyco_transf_4"/>
    <property type="match status" value="1"/>
</dbReference>
<evidence type="ECO:0000313" key="4">
    <source>
        <dbReference type="Proteomes" id="UP000441336"/>
    </source>
</evidence>
<comment type="caution">
    <text evidence="3">The sequence shown here is derived from an EMBL/GenBank/DDBJ whole genome shotgun (WGS) entry which is preliminary data.</text>
</comment>
<dbReference type="GO" id="GO:0009103">
    <property type="term" value="P:lipopolysaccharide biosynthetic process"/>
    <property type="evidence" value="ECO:0007669"/>
    <property type="project" value="TreeGrafter"/>
</dbReference>
<dbReference type="GO" id="GO:0016757">
    <property type="term" value="F:glycosyltransferase activity"/>
    <property type="evidence" value="ECO:0007669"/>
    <property type="project" value="UniProtKB-ARBA"/>
</dbReference>
<dbReference type="SUPFAM" id="SSF53756">
    <property type="entry name" value="UDP-Glycosyltransferase/glycogen phosphorylase"/>
    <property type="match status" value="1"/>
</dbReference>
<dbReference type="PANTHER" id="PTHR46401">
    <property type="entry name" value="GLYCOSYLTRANSFERASE WBBK-RELATED"/>
    <property type="match status" value="1"/>
</dbReference>
<dbReference type="EMBL" id="WQKZ01000003">
    <property type="protein sequence ID" value="MVN77243.1"/>
    <property type="molecule type" value="Genomic_DNA"/>
</dbReference>
<name>A0A7K1TFR2_9BACT</name>
<evidence type="ECO:0000256" key="1">
    <source>
        <dbReference type="ARBA" id="ARBA00022679"/>
    </source>
</evidence>
<organism evidence="3 4">
    <name type="scientific">Hymenobacter ginkgonis</name>
    <dbReference type="NCBI Taxonomy" id="2682976"/>
    <lineage>
        <taxon>Bacteria</taxon>
        <taxon>Pseudomonadati</taxon>
        <taxon>Bacteroidota</taxon>
        <taxon>Cytophagia</taxon>
        <taxon>Cytophagales</taxon>
        <taxon>Hymenobacteraceae</taxon>
        <taxon>Hymenobacter</taxon>
    </lineage>
</organism>
<evidence type="ECO:0000259" key="2">
    <source>
        <dbReference type="Pfam" id="PF13439"/>
    </source>
</evidence>
<dbReference type="Gene3D" id="3.40.50.2000">
    <property type="entry name" value="Glycogen Phosphorylase B"/>
    <property type="match status" value="2"/>
</dbReference>
<protein>
    <submittedName>
        <fullName evidence="3">Glycosyltransferase</fullName>
    </submittedName>
</protein>
<keyword evidence="1 3" id="KW-0808">Transferase</keyword>
<reference evidence="3 4" key="1">
    <citation type="submission" date="2019-12" db="EMBL/GenBank/DDBJ databases">
        <title>Hymenobacter sp. HMF4947 Genome sequencing and assembly.</title>
        <authorList>
            <person name="Kang H."/>
            <person name="Cha I."/>
            <person name="Kim H."/>
            <person name="Joh K."/>
        </authorList>
    </citation>
    <scope>NUCLEOTIDE SEQUENCE [LARGE SCALE GENOMIC DNA]</scope>
    <source>
        <strain evidence="3 4">HMF4947</strain>
    </source>
</reference>
<keyword evidence="4" id="KW-1185">Reference proteome</keyword>
<evidence type="ECO:0000313" key="3">
    <source>
        <dbReference type="EMBL" id="MVN77243.1"/>
    </source>
</evidence>
<dbReference type="PANTHER" id="PTHR46401:SF2">
    <property type="entry name" value="GLYCOSYLTRANSFERASE WBBK-RELATED"/>
    <property type="match status" value="1"/>
</dbReference>
<accession>A0A7K1TFR2</accession>
<dbReference type="Pfam" id="PF13692">
    <property type="entry name" value="Glyco_trans_1_4"/>
    <property type="match status" value="1"/>
</dbReference>
<feature type="domain" description="Glycosyltransferase subfamily 4-like N-terminal" evidence="2">
    <location>
        <begin position="25"/>
        <end position="182"/>
    </location>
</feature>
<dbReference type="Proteomes" id="UP000441336">
    <property type="component" value="Unassembled WGS sequence"/>
</dbReference>
<dbReference type="RefSeq" id="WP_157566093.1">
    <property type="nucleotide sequence ID" value="NZ_WQKZ01000003.1"/>
</dbReference>
<proteinExistence type="predicted"/>